<feature type="compositionally biased region" description="Low complexity" evidence="1">
    <location>
        <begin position="399"/>
        <end position="418"/>
    </location>
</feature>
<feature type="compositionally biased region" description="Basic and acidic residues" evidence="1">
    <location>
        <begin position="1"/>
        <end position="19"/>
    </location>
</feature>
<keyword evidence="3" id="KW-1185">Reference proteome</keyword>
<feature type="compositionally biased region" description="Low complexity" evidence="1">
    <location>
        <begin position="217"/>
        <end position="248"/>
    </location>
</feature>
<proteinExistence type="predicted"/>
<feature type="region of interest" description="Disordered" evidence="1">
    <location>
        <begin position="370"/>
        <end position="437"/>
    </location>
</feature>
<feature type="compositionally biased region" description="Gly residues" evidence="1">
    <location>
        <begin position="281"/>
        <end position="291"/>
    </location>
</feature>
<dbReference type="EMBL" id="MU857638">
    <property type="protein sequence ID" value="KAK4248372.1"/>
    <property type="molecule type" value="Genomic_DNA"/>
</dbReference>
<protein>
    <submittedName>
        <fullName evidence="2">Uncharacterized protein</fullName>
    </submittedName>
</protein>
<feature type="region of interest" description="Disordered" evidence="1">
    <location>
        <begin position="1"/>
        <end position="313"/>
    </location>
</feature>
<organism evidence="2 3">
    <name type="scientific">Corynascus novoguineensis</name>
    <dbReference type="NCBI Taxonomy" id="1126955"/>
    <lineage>
        <taxon>Eukaryota</taxon>
        <taxon>Fungi</taxon>
        <taxon>Dikarya</taxon>
        <taxon>Ascomycota</taxon>
        <taxon>Pezizomycotina</taxon>
        <taxon>Sordariomycetes</taxon>
        <taxon>Sordariomycetidae</taxon>
        <taxon>Sordariales</taxon>
        <taxon>Chaetomiaceae</taxon>
        <taxon>Corynascus</taxon>
    </lineage>
</organism>
<accession>A0AAN7HJW7</accession>
<feature type="compositionally biased region" description="Low complexity" evidence="1">
    <location>
        <begin position="269"/>
        <end position="280"/>
    </location>
</feature>
<feature type="compositionally biased region" description="Low complexity" evidence="1">
    <location>
        <begin position="69"/>
        <end position="80"/>
    </location>
</feature>
<reference evidence="2" key="1">
    <citation type="journal article" date="2023" name="Mol. Phylogenet. Evol.">
        <title>Genome-scale phylogeny and comparative genomics of the fungal order Sordariales.</title>
        <authorList>
            <person name="Hensen N."/>
            <person name="Bonometti L."/>
            <person name="Westerberg I."/>
            <person name="Brannstrom I.O."/>
            <person name="Guillou S."/>
            <person name="Cros-Aarteil S."/>
            <person name="Calhoun S."/>
            <person name="Haridas S."/>
            <person name="Kuo A."/>
            <person name="Mondo S."/>
            <person name="Pangilinan J."/>
            <person name="Riley R."/>
            <person name="LaButti K."/>
            <person name="Andreopoulos B."/>
            <person name="Lipzen A."/>
            <person name="Chen C."/>
            <person name="Yan M."/>
            <person name="Daum C."/>
            <person name="Ng V."/>
            <person name="Clum A."/>
            <person name="Steindorff A."/>
            <person name="Ohm R.A."/>
            <person name="Martin F."/>
            <person name="Silar P."/>
            <person name="Natvig D.O."/>
            <person name="Lalanne C."/>
            <person name="Gautier V."/>
            <person name="Ament-Velasquez S.L."/>
            <person name="Kruys A."/>
            <person name="Hutchinson M.I."/>
            <person name="Powell A.J."/>
            <person name="Barry K."/>
            <person name="Miller A.N."/>
            <person name="Grigoriev I.V."/>
            <person name="Debuchy R."/>
            <person name="Gladieux P."/>
            <person name="Hiltunen Thoren M."/>
            <person name="Johannesson H."/>
        </authorList>
    </citation>
    <scope>NUCLEOTIDE SEQUENCE</scope>
    <source>
        <strain evidence="2">CBS 359.72</strain>
    </source>
</reference>
<reference evidence="2" key="2">
    <citation type="submission" date="2023-05" db="EMBL/GenBank/DDBJ databases">
        <authorList>
            <consortium name="Lawrence Berkeley National Laboratory"/>
            <person name="Steindorff A."/>
            <person name="Hensen N."/>
            <person name="Bonometti L."/>
            <person name="Westerberg I."/>
            <person name="Brannstrom I.O."/>
            <person name="Guillou S."/>
            <person name="Cros-Aarteil S."/>
            <person name="Calhoun S."/>
            <person name="Haridas S."/>
            <person name="Kuo A."/>
            <person name="Mondo S."/>
            <person name="Pangilinan J."/>
            <person name="Riley R."/>
            <person name="Labutti K."/>
            <person name="Andreopoulos B."/>
            <person name="Lipzen A."/>
            <person name="Chen C."/>
            <person name="Yanf M."/>
            <person name="Daum C."/>
            <person name="Ng V."/>
            <person name="Clum A."/>
            <person name="Ohm R."/>
            <person name="Martin F."/>
            <person name="Silar P."/>
            <person name="Natvig D."/>
            <person name="Lalanne C."/>
            <person name="Gautier V."/>
            <person name="Ament-Velasquez S.L."/>
            <person name="Kruys A."/>
            <person name="Hutchinson M.I."/>
            <person name="Powell A.J."/>
            <person name="Barry K."/>
            <person name="Miller A.N."/>
            <person name="Grigoriev I.V."/>
            <person name="Debuchy R."/>
            <person name="Gladieux P."/>
            <person name="Thoren M.H."/>
            <person name="Johannesson H."/>
        </authorList>
    </citation>
    <scope>NUCLEOTIDE SEQUENCE</scope>
    <source>
        <strain evidence="2">CBS 359.72</strain>
    </source>
</reference>
<evidence type="ECO:0000313" key="2">
    <source>
        <dbReference type="EMBL" id="KAK4248372.1"/>
    </source>
</evidence>
<name>A0AAN7HJW7_9PEZI</name>
<sequence>MSNYKDILKKGWHPEKEGTTLKGQVKSLIGRGDDQTRRSNHVATPITSLRDPASFAPPPKRNPNAVVGASSPTTSSSPASQTGPTVPPRAGTAPEQPPSEEPASQPKPWRLDTTGLSTAHLPPPPMRKDGADGGSSPAPRPAPGGDGAKKAPPSLPPRLPPRSSTASSTANPSPPPRPPPATTSPAPTPGPAQGYLNQSAINRLGAAGISVPGFGITPSSSSYSPTNASPSATPTHSPSTTASPSARSPAPPPGGSHMSELQSRFGQLRTTGTSTTTTAGAAGGGGRGRGGTTVEQKQSALRTAAALRSNPGSVSLSDARAAATAADNFRQRHGEQIAGGLKAVGGVQQRFGGDNGGGIVTGGGAGNSVDITTIAGKKKPPPPPPPPKRKDIQIGVGGLAQRLGQPQGQGQGQEQRQVGGDGNDEPPPIPLATKPRF</sequence>
<dbReference type="Proteomes" id="UP001303647">
    <property type="component" value="Unassembled WGS sequence"/>
</dbReference>
<gene>
    <name evidence="2" type="ORF">C7999DRAFT_40382</name>
</gene>
<evidence type="ECO:0000313" key="3">
    <source>
        <dbReference type="Proteomes" id="UP001303647"/>
    </source>
</evidence>
<evidence type="ECO:0000256" key="1">
    <source>
        <dbReference type="SAM" id="MobiDB-lite"/>
    </source>
</evidence>
<feature type="compositionally biased region" description="Pro residues" evidence="1">
    <location>
        <begin position="172"/>
        <end position="190"/>
    </location>
</feature>
<comment type="caution">
    <text evidence="2">The sequence shown here is derived from an EMBL/GenBank/DDBJ whole genome shotgun (WGS) entry which is preliminary data.</text>
</comment>
<feature type="compositionally biased region" description="Low complexity" evidence="1">
    <location>
        <begin position="161"/>
        <end position="171"/>
    </location>
</feature>
<dbReference type="AlphaFoldDB" id="A0AAN7HJW7"/>